<feature type="compositionally biased region" description="Polar residues" evidence="1">
    <location>
        <begin position="16"/>
        <end position="29"/>
    </location>
</feature>
<protein>
    <submittedName>
        <fullName evidence="3">Uncharacterized protein</fullName>
    </submittedName>
</protein>
<evidence type="ECO:0000313" key="4">
    <source>
        <dbReference type="Proteomes" id="UP000029665"/>
    </source>
</evidence>
<gene>
    <name evidence="3" type="ORF">BN946_scf184910.g27</name>
</gene>
<organism evidence="3 4">
    <name type="scientific">Pycnoporus cinnabarinus</name>
    <name type="common">Cinnabar-red polypore</name>
    <name type="synonym">Trametes cinnabarina</name>
    <dbReference type="NCBI Taxonomy" id="5643"/>
    <lineage>
        <taxon>Eukaryota</taxon>
        <taxon>Fungi</taxon>
        <taxon>Dikarya</taxon>
        <taxon>Basidiomycota</taxon>
        <taxon>Agaricomycotina</taxon>
        <taxon>Agaricomycetes</taxon>
        <taxon>Polyporales</taxon>
        <taxon>Polyporaceae</taxon>
        <taxon>Trametes</taxon>
    </lineage>
</organism>
<evidence type="ECO:0000256" key="2">
    <source>
        <dbReference type="SAM" id="Phobius"/>
    </source>
</evidence>
<sequence length="213" mass="23314">MDPNPEGHTLPVVAATGQNDTVPTDSDGSPQRPEPVDATQTTPRAPWRSPWRAFLVFMGYTGGTEAECRARQRRVSLVMFLISALVQVLVVVLLTAAAATNKSPQPEHPGQTEFGACNDLAILNLIWLGRVLFVVYLLFWARWIKRVLTRRRYGAQSAAAAAAALDARGEVDLEASAVQSEPSRPTFADYLCPINVIQMHILIIKLSPILTLV</sequence>
<dbReference type="STRING" id="5643.A0A060SGH6"/>
<comment type="caution">
    <text evidence="3">The sequence shown here is derived from an EMBL/GenBank/DDBJ whole genome shotgun (WGS) entry which is preliminary data.</text>
</comment>
<accession>A0A060SGH6</accession>
<evidence type="ECO:0000313" key="3">
    <source>
        <dbReference type="EMBL" id="CDO71528.1"/>
    </source>
</evidence>
<keyword evidence="4" id="KW-1185">Reference proteome</keyword>
<reference evidence="3" key="1">
    <citation type="submission" date="2014-01" db="EMBL/GenBank/DDBJ databases">
        <title>The genome of the white-rot fungus Pycnoporus cinnabarinus: a basidiomycete model with a versatile arsenal for lignocellulosic biomass breakdown.</title>
        <authorList>
            <person name="Levasseur A."/>
            <person name="Lomascolo A."/>
            <person name="Ruiz-Duenas F.J."/>
            <person name="Uzan E."/>
            <person name="Piumi F."/>
            <person name="Kues U."/>
            <person name="Ram A.F.J."/>
            <person name="Murat C."/>
            <person name="Haon M."/>
            <person name="Benoit I."/>
            <person name="Arfi Y."/>
            <person name="Chevret D."/>
            <person name="Drula E."/>
            <person name="Kwon M.J."/>
            <person name="Gouret P."/>
            <person name="Lesage-Meessen L."/>
            <person name="Lombard V."/>
            <person name="Mariette J."/>
            <person name="Noirot C."/>
            <person name="Park J."/>
            <person name="Patyshakuliyeva A."/>
            <person name="Wieneger R.A.B."/>
            <person name="Wosten H.A.B."/>
            <person name="Martin F."/>
            <person name="Coutinho P.M."/>
            <person name="de Vries R."/>
            <person name="Martinez A.T."/>
            <person name="Klopp C."/>
            <person name="Pontarotti P."/>
            <person name="Henrissat B."/>
            <person name="Record E."/>
        </authorList>
    </citation>
    <scope>NUCLEOTIDE SEQUENCE [LARGE SCALE GENOMIC DNA]</scope>
    <source>
        <strain evidence="3">BRFM137</strain>
    </source>
</reference>
<keyword evidence="2" id="KW-0472">Membrane</keyword>
<keyword evidence="2" id="KW-0812">Transmembrane</keyword>
<proteinExistence type="predicted"/>
<evidence type="ECO:0000256" key="1">
    <source>
        <dbReference type="SAM" id="MobiDB-lite"/>
    </source>
</evidence>
<name>A0A060SGH6_PYCCI</name>
<feature type="transmembrane region" description="Helical" evidence="2">
    <location>
        <begin position="120"/>
        <end position="141"/>
    </location>
</feature>
<feature type="transmembrane region" description="Helical" evidence="2">
    <location>
        <begin position="77"/>
        <end position="100"/>
    </location>
</feature>
<dbReference type="EMBL" id="CCBP010000102">
    <property type="protein sequence ID" value="CDO71528.1"/>
    <property type="molecule type" value="Genomic_DNA"/>
</dbReference>
<dbReference type="HOGENOM" id="CLU_1294992_0_0_1"/>
<feature type="region of interest" description="Disordered" evidence="1">
    <location>
        <begin position="1"/>
        <end position="45"/>
    </location>
</feature>
<keyword evidence="2" id="KW-1133">Transmembrane helix</keyword>
<dbReference type="Proteomes" id="UP000029665">
    <property type="component" value="Unassembled WGS sequence"/>
</dbReference>
<dbReference type="AlphaFoldDB" id="A0A060SGH6"/>